<reference evidence="6" key="1">
    <citation type="journal article" date="2019" name="Int. J. Syst. Evol. Microbiol.">
        <title>The Global Catalogue of Microorganisms (GCM) 10K type strain sequencing project: providing services to taxonomists for standard genome sequencing and annotation.</title>
        <authorList>
            <consortium name="The Broad Institute Genomics Platform"/>
            <consortium name="The Broad Institute Genome Sequencing Center for Infectious Disease"/>
            <person name="Wu L."/>
            <person name="Ma J."/>
        </authorList>
    </citation>
    <scope>NUCLEOTIDE SEQUENCE [LARGE SCALE GENOMIC DNA]</scope>
    <source>
        <strain evidence="6">CGMCC 4.7466</strain>
    </source>
</reference>
<dbReference type="SUPFAM" id="SSF69318">
    <property type="entry name" value="Integrin alpha N-terminal domain"/>
    <property type="match status" value="1"/>
</dbReference>
<sequence>MKPLPHWIFLTLLSLLFSCTKKKQSQLVWDANFPIIGSQSSPRSVDLNQDGILDFVIGAGKNEFEYSEQGIIAIDGSNGEIIWAHEAEDQVYGSATFCDVNGDGIKDIFIGGRSPHLRALDGRTGELIWKYNYIYQDHPVLRHARFNFNNSVLIPDQNGDGIEELLITNGGNAEAAPYETEDRFPGVLMMIDPTNGDILAADTMPDGKETYMSPVAFSQSGSGKFQILFGTGGETISGNLYLTDVGEFVNKGLSAAKVIVQESGHGFIAPPAVADINGDGFYDIITISHASTITAINGKTLQTLWQQSVPDTECSNSFAVGYFTDDRIPDVFTFVSKGIWPENTGSIQVMINGKNGEIEYMDSIGCTGFSSPVVYDLNRDGRDEVIISINEFDCNRYIGDQSSFAIENKLLAIDFKKRQTAIIDSTKGFKNIFSTPWIGDIDQDGYLDIIHCQYYSHSDVLSFLGMRIKRIDTPVKIKKPPVWGAYMGSNGDGIFPK</sequence>
<name>A0ABV9T4R9_9BACT</name>
<evidence type="ECO:0000313" key="5">
    <source>
        <dbReference type="EMBL" id="MFC4873751.1"/>
    </source>
</evidence>
<organism evidence="5 6">
    <name type="scientific">Negadavirga shengliensis</name>
    <dbReference type="NCBI Taxonomy" id="1389218"/>
    <lineage>
        <taxon>Bacteria</taxon>
        <taxon>Pseudomonadati</taxon>
        <taxon>Bacteroidota</taxon>
        <taxon>Cytophagia</taxon>
        <taxon>Cytophagales</taxon>
        <taxon>Cyclobacteriaceae</taxon>
        <taxon>Negadavirga</taxon>
    </lineage>
</organism>
<keyword evidence="6" id="KW-1185">Reference proteome</keyword>
<dbReference type="PANTHER" id="PTHR21419:SF30">
    <property type="entry name" value="IG-LIKE DOMAIN-CONTAINING PROTEIN"/>
    <property type="match status" value="1"/>
</dbReference>
<dbReference type="RefSeq" id="WP_377066918.1">
    <property type="nucleotide sequence ID" value="NZ_JBHSJJ010000012.1"/>
</dbReference>
<evidence type="ECO:0008006" key="7">
    <source>
        <dbReference type="Google" id="ProtNLM"/>
    </source>
</evidence>
<comment type="caution">
    <text evidence="5">The sequence shown here is derived from an EMBL/GenBank/DDBJ whole genome shotgun (WGS) entry which is preliminary data.</text>
</comment>
<keyword evidence="3" id="KW-1133">Transmembrane helix</keyword>
<dbReference type="Proteomes" id="UP001595818">
    <property type="component" value="Unassembled WGS sequence"/>
</dbReference>
<protein>
    <recommendedName>
        <fullName evidence="7">PQQ-binding-like beta-propeller repeat protein</fullName>
    </recommendedName>
</protein>
<dbReference type="EMBL" id="JBHSJJ010000012">
    <property type="protein sequence ID" value="MFC4873751.1"/>
    <property type="molecule type" value="Genomic_DNA"/>
</dbReference>
<dbReference type="Gene3D" id="2.130.10.130">
    <property type="entry name" value="Integrin alpha, N-terminal"/>
    <property type="match status" value="2"/>
</dbReference>
<dbReference type="PROSITE" id="PS51257">
    <property type="entry name" value="PROKAR_LIPOPROTEIN"/>
    <property type="match status" value="1"/>
</dbReference>
<evidence type="ECO:0000256" key="2">
    <source>
        <dbReference type="ARBA" id="ARBA00022692"/>
    </source>
</evidence>
<evidence type="ECO:0000313" key="6">
    <source>
        <dbReference type="Proteomes" id="UP001595818"/>
    </source>
</evidence>
<proteinExistence type="predicted"/>
<evidence type="ECO:0000256" key="1">
    <source>
        <dbReference type="ARBA" id="ARBA00004167"/>
    </source>
</evidence>
<evidence type="ECO:0000256" key="3">
    <source>
        <dbReference type="ARBA" id="ARBA00022989"/>
    </source>
</evidence>
<comment type="subcellular location">
    <subcellularLocation>
        <location evidence="1">Membrane</location>
        <topology evidence="1">Single-pass membrane protein</topology>
    </subcellularLocation>
</comment>
<keyword evidence="4" id="KW-0472">Membrane</keyword>
<gene>
    <name evidence="5" type="ORF">ACFPFU_18760</name>
</gene>
<dbReference type="PANTHER" id="PTHR21419">
    <property type="match status" value="1"/>
</dbReference>
<evidence type="ECO:0000256" key="4">
    <source>
        <dbReference type="ARBA" id="ARBA00023136"/>
    </source>
</evidence>
<dbReference type="InterPro" id="IPR028994">
    <property type="entry name" value="Integrin_alpha_N"/>
</dbReference>
<dbReference type="InterPro" id="IPR045232">
    <property type="entry name" value="FAM234"/>
</dbReference>
<keyword evidence="2" id="KW-0812">Transmembrane</keyword>
<accession>A0ABV9T4R9</accession>